<proteinExistence type="predicted"/>
<keyword evidence="3" id="KW-1185">Reference proteome</keyword>
<gene>
    <name evidence="2" type="ORF">H4Q32_017998</name>
</gene>
<sequence>MLYYVRGCIAVFLPVPPLCSPFHLCSGLAAGLPVSIGVRAGGSLISASSLRVQNSASALRPCAPPRLSALSSPSSPVGPPAPPGFLVSPAPPWSVVIHPSPQDSAPLAAPHHSVPQAPKDSSLPSAQPPSSVAPAPPRTSGSLPPPWSPEPRAPPWPFGSLVSPRIFGFLSPPRAPPPAAPPPSVGPLESSALPPPWLLPPSAPPWVIIMAAFWVLLGSFCSVSLLFPPWLLPPSSPPWTVLCFLELSVRPWPREPPTYPALSMLYGVRRAYSEGGVMSHSCLFKSLVSPIISPPSFCLLWFSPHYRYSLHLSVIIYHPL</sequence>
<feature type="region of interest" description="Disordered" evidence="1">
    <location>
        <begin position="98"/>
        <end position="149"/>
    </location>
</feature>
<feature type="compositionally biased region" description="Low complexity" evidence="1">
    <location>
        <begin position="121"/>
        <end position="133"/>
    </location>
</feature>
<evidence type="ECO:0000256" key="1">
    <source>
        <dbReference type="SAM" id="MobiDB-lite"/>
    </source>
</evidence>
<dbReference type="Proteomes" id="UP000830375">
    <property type="component" value="Unassembled WGS sequence"/>
</dbReference>
<comment type="caution">
    <text evidence="2">The sequence shown here is derived from an EMBL/GenBank/DDBJ whole genome shotgun (WGS) entry which is preliminary data.</text>
</comment>
<organism evidence="2 3">
    <name type="scientific">Labeo rohita</name>
    <name type="common">Indian major carp</name>
    <name type="synonym">Cyprinus rohita</name>
    <dbReference type="NCBI Taxonomy" id="84645"/>
    <lineage>
        <taxon>Eukaryota</taxon>
        <taxon>Metazoa</taxon>
        <taxon>Chordata</taxon>
        <taxon>Craniata</taxon>
        <taxon>Vertebrata</taxon>
        <taxon>Euteleostomi</taxon>
        <taxon>Actinopterygii</taxon>
        <taxon>Neopterygii</taxon>
        <taxon>Teleostei</taxon>
        <taxon>Ostariophysi</taxon>
        <taxon>Cypriniformes</taxon>
        <taxon>Cyprinidae</taxon>
        <taxon>Labeoninae</taxon>
        <taxon>Labeonini</taxon>
        <taxon>Labeo</taxon>
    </lineage>
</organism>
<name>A0ABQ8LY64_LABRO</name>
<accession>A0ABQ8LY64</accession>
<evidence type="ECO:0000313" key="3">
    <source>
        <dbReference type="Proteomes" id="UP000830375"/>
    </source>
</evidence>
<evidence type="ECO:0000313" key="2">
    <source>
        <dbReference type="EMBL" id="KAI2655579.1"/>
    </source>
</evidence>
<reference evidence="2 3" key="1">
    <citation type="submission" date="2022-01" db="EMBL/GenBank/DDBJ databases">
        <title>A high-quality chromosome-level genome assembly of rohu carp, Labeo rohita.</title>
        <authorList>
            <person name="Arick M.A. II"/>
            <person name="Hsu C.-Y."/>
            <person name="Magbanua Z."/>
            <person name="Pechanova O."/>
            <person name="Grover C."/>
            <person name="Miller E."/>
            <person name="Thrash A."/>
            <person name="Ezzel L."/>
            <person name="Alam S."/>
            <person name="Benzie J."/>
            <person name="Hamilton M."/>
            <person name="Karsi A."/>
            <person name="Lawrence M.L."/>
            <person name="Peterson D.G."/>
        </authorList>
    </citation>
    <scope>NUCLEOTIDE SEQUENCE [LARGE SCALE GENOMIC DNA]</scope>
    <source>
        <strain evidence="3">BAU-BD-2019</strain>
        <tissue evidence="2">Blood</tissue>
    </source>
</reference>
<dbReference type="EMBL" id="JACTAM010000016">
    <property type="protein sequence ID" value="KAI2655579.1"/>
    <property type="molecule type" value="Genomic_DNA"/>
</dbReference>
<protein>
    <submittedName>
        <fullName evidence="2">Titin</fullName>
    </submittedName>
</protein>